<dbReference type="OrthoDB" id="32974at2"/>
<dbReference type="SUPFAM" id="SSF88723">
    <property type="entry name" value="PIN domain-like"/>
    <property type="match status" value="1"/>
</dbReference>
<evidence type="ECO:0000256" key="4">
    <source>
        <dbReference type="ARBA" id="ARBA00022801"/>
    </source>
</evidence>
<evidence type="ECO:0000256" key="5">
    <source>
        <dbReference type="HAMAP-Rule" id="MF_00265"/>
    </source>
</evidence>
<organism evidence="7 8">
    <name type="scientific">Thiorhodovibrio frisius</name>
    <dbReference type="NCBI Taxonomy" id="631362"/>
    <lineage>
        <taxon>Bacteria</taxon>
        <taxon>Pseudomonadati</taxon>
        <taxon>Pseudomonadota</taxon>
        <taxon>Gammaproteobacteria</taxon>
        <taxon>Chromatiales</taxon>
        <taxon>Chromatiaceae</taxon>
        <taxon>Thiorhodovibrio</taxon>
    </lineage>
</organism>
<feature type="binding site" evidence="5">
    <location>
        <position position="5"/>
    </location>
    <ligand>
        <name>Mg(2+)</name>
        <dbReference type="ChEBI" id="CHEBI:18420"/>
    </ligand>
</feature>
<dbReference type="Pfam" id="PF01850">
    <property type="entry name" value="PIN"/>
    <property type="match status" value="1"/>
</dbReference>
<reference evidence="8" key="1">
    <citation type="submission" date="2011-06" db="EMBL/GenBank/DDBJ databases">
        <authorList>
            <consortium name="US DOE Joint Genome Institute (JGI-PGF)"/>
            <person name="Lucas S."/>
            <person name="Han J."/>
            <person name="Lapidus A."/>
            <person name="Cheng J.-F."/>
            <person name="Goodwin L."/>
            <person name="Pitluck S."/>
            <person name="Peters L."/>
            <person name="Land M.L."/>
            <person name="Hauser L."/>
            <person name="Vogl K."/>
            <person name="Liu Z."/>
            <person name="Overmann J."/>
            <person name="Frigaard N.-U."/>
            <person name="Bryant D.A."/>
            <person name="Woyke T.J."/>
        </authorList>
    </citation>
    <scope>NUCLEOTIDE SEQUENCE [LARGE SCALE GENOMIC DNA]</scope>
    <source>
        <strain evidence="8">970</strain>
    </source>
</reference>
<dbReference type="Gene3D" id="3.40.50.1010">
    <property type="entry name" value="5'-nuclease"/>
    <property type="match status" value="1"/>
</dbReference>
<protein>
    <recommendedName>
        <fullName evidence="5">Ribonuclease VapC</fullName>
        <shortName evidence="5">RNase VapC</shortName>
        <ecNumber evidence="5">3.1.-.-</ecNumber>
    </recommendedName>
    <alternativeName>
        <fullName evidence="5">Toxin VapC</fullName>
    </alternativeName>
</protein>
<comment type="function">
    <text evidence="5">Toxic component of a toxin-antitoxin (TA) system. An RNase.</text>
</comment>
<keyword evidence="3 5" id="KW-0479">Metal-binding</keyword>
<evidence type="ECO:0000313" key="7">
    <source>
        <dbReference type="EMBL" id="EIC20351.1"/>
    </source>
</evidence>
<keyword evidence="5" id="KW-0800">Toxin</keyword>
<evidence type="ECO:0000259" key="6">
    <source>
        <dbReference type="Pfam" id="PF01850"/>
    </source>
</evidence>
<dbReference type="PANTHER" id="PTHR39664">
    <property type="match status" value="1"/>
</dbReference>
<feature type="binding site" evidence="5">
    <location>
        <position position="95"/>
    </location>
    <ligand>
        <name>Mg(2+)</name>
        <dbReference type="ChEBI" id="CHEBI:18420"/>
    </ligand>
</feature>
<evidence type="ECO:0000313" key="8">
    <source>
        <dbReference type="Proteomes" id="UP000002964"/>
    </source>
</evidence>
<dbReference type="InterPro" id="IPR002716">
    <property type="entry name" value="PIN_dom"/>
</dbReference>
<keyword evidence="2 5" id="KW-0540">Nuclease</keyword>
<dbReference type="Proteomes" id="UP000002964">
    <property type="component" value="Unassembled WGS sequence"/>
</dbReference>
<keyword evidence="4 5" id="KW-0378">Hydrolase</keyword>
<dbReference type="EC" id="3.1.-.-" evidence="5"/>
<dbReference type="AlphaFoldDB" id="H8Z4U4"/>
<reference evidence="7 8" key="2">
    <citation type="submission" date="2011-11" db="EMBL/GenBank/DDBJ databases">
        <authorList>
            <consortium name="US DOE Joint Genome Institute"/>
            <person name="Lucas S."/>
            <person name="Han J."/>
            <person name="Lapidus A."/>
            <person name="Cheng J.-F."/>
            <person name="Goodwin L."/>
            <person name="Pitluck S."/>
            <person name="Peters L."/>
            <person name="Ovchinnikova G."/>
            <person name="Zhang X."/>
            <person name="Detter J.C."/>
            <person name="Han C."/>
            <person name="Tapia R."/>
            <person name="Land M."/>
            <person name="Hauser L."/>
            <person name="Kyrpides N."/>
            <person name="Ivanova N."/>
            <person name="Pagani I."/>
            <person name="Vogl K."/>
            <person name="Liu Z."/>
            <person name="Overmann J."/>
            <person name="Frigaard N.-U."/>
            <person name="Bryant D."/>
            <person name="Woyke T."/>
        </authorList>
    </citation>
    <scope>NUCLEOTIDE SEQUENCE [LARGE SCALE GENOMIC DNA]</scope>
    <source>
        <strain evidence="7 8">970</strain>
    </source>
</reference>
<gene>
    <name evidence="5" type="primary">vapC</name>
    <name evidence="7" type="ORF">Thi970DRAFT_03979</name>
</gene>
<dbReference type="GO" id="GO:0090729">
    <property type="term" value="F:toxin activity"/>
    <property type="evidence" value="ECO:0007669"/>
    <property type="project" value="UniProtKB-KW"/>
</dbReference>
<feature type="domain" description="PIN" evidence="6">
    <location>
        <begin position="2"/>
        <end position="119"/>
    </location>
</feature>
<proteinExistence type="inferred from homology"/>
<dbReference type="CDD" id="cd18683">
    <property type="entry name" value="PIN_VapC-like"/>
    <property type="match status" value="1"/>
</dbReference>
<sequence length="129" mass="14048">MIAVDTNVLVRYVTNDDPDQAQRAVNMLAGSQTVFIPHSVLLEMEWVLRAVYDLDRAAILTAFRQVLGLPNTQVDAPGLVALTLERYEQGFDFADALHVALAGSASPLFTFDSRFARLADAAGLAVEIL</sequence>
<keyword evidence="8" id="KW-1185">Reference proteome</keyword>
<dbReference type="GO" id="GO:0016787">
    <property type="term" value="F:hydrolase activity"/>
    <property type="evidence" value="ECO:0007669"/>
    <property type="project" value="UniProtKB-KW"/>
</dbReference>
<keyword evidence="5" id="KW-0460">Magnesium</keyword>
<dbReference type="GO" id="GO:0004540">
    <property type="term" value="F:RNA nuclease activity"/>
    <property type="evidence" value="ECO:0007669"/>
    <property type="project" value="InterPro"/>
</dbReference>
<dbReference type="InterPro" id="IPR022907">
    <property type="entry name" value="VapC_family"/>
</dbReference>
<dbReference type="HOGENOM" id="CLU_121449_0_0_6"/>
<dbReference type="eggNOG" id="COG5611">
    <property type="taxonomic scope" value="Bacteria"/>
</dbReference>
<comment type="cofactor">
    <cofactor evidence="5">
        <name>Mg(2+)</name>
        <dbReference type="ChEBI" id="CHEBI:18420"/>
    </cofactor>
</comment>
<evidence type="ECO:0000256" key="2">
    <source>
        <dbReference type="ARBA" id="ARBA00022722"/>
    </source>
</evidence>
<evidence type="ECO:0000256" key="3">
    <source>
        <dbReference type="ARBA" id="ARBA00022723"/>
    </source>
</evidence>
<dbReference type="PANTHER" id="PTHR39664:SF2">
    <property type="entry name" value="NUCLEIC ACID-BINDING PROTEIN, CONTAINING PIN DOMAIN-RELATED"/>
    <property type="match status" value="1"/>
</dbReference>
<evidence type="ECO:0000256" key="1">
    <source>
        <dbReference type="ARBA" id="ARBA00022649"/>
    </source>
</evidence>
<dbReference type="GO" id="GO:0000287">
    <property type="term" value="F:magnesium ion binding"/>
    <property type="evidence" value="ECO:0007669"/>
    <property type="project" value="UniProtKB-UniRule"/>
</dbReference>
<dbReference type="EMBL" id="JH603170">
    <property type="protein sequence ID" value="EIC20351.1"/>
    <property type="molecule type" value="Genomic_DNA"/>
</dbReference>
<comment type="similarity">
    <text evidence="5">Belongs to the PINc/VapC protein family.</text>
</comment>
<dbReference type="InterPro" id="IPR029060">
    <property type="entry name" value="PIN-like_dom_sf"/>
</dbReference>
<accession>H8Z4U4</accession>
<keyword evidence="1 5" id="KW-1277">Toxin-antitoxin system</keyword>
<name>H8Z4U4_9GAMM</name>
<dbReference type="HAMAP" id="MF_00265">
    <property type="entry name" value="VapC_Nob1"/>
    <property type="match status" value="1"/>
</dbReference>
<dbReference type="RefSeq" id="WP_009150754.1">
    <property type="nucleotide sequence ID" value="NZ_CP121471.1"/>
</dbReference>